<protein>
    <submittedName>
        <fullName evidence="2">Uncharacterized protein</fullName>
    </submittedName>
</protein>
<accession>A0A818Z4H2</accession>
<evidence type="ECO:0000313" key="2">
    <source>
        <dbReference type="EMBL" id="CAF3763193.1"/>
    </source>
</evidence>
<sequence>MPAPRPGALAFLIANASVAGNNKKIDATTSKKCNAGLFEDRTNDDENIEAEYHYEDDGSPAKQLRKNHSGDKDSSSSTNKN</sequence>
<dbReference type="Proteomes" id="UP000663865">
    <property type="component" value="Unassembled WGS sequence"/>
</dbReference>
<dbReference type="AlphaFoldDB" id="A0A818Z4H2"/>
<evidence type="ECO:0000256" key="1">
    <source>
        <dbReference type="SAM" id="MobiDB-lite"/>
    </source>
</evidence>
<organism evidence="2 4">
    <name type="scientific">Rotaria socialis</name>
    <dbReference type="NCBI Taxonomy" id="392032"/>
    <lineage>
        <taxon>Eukaryota</taxon>
        <taxon>Metazoa</taxon>
        <taxon>Spiralia</taxon>
        <taxon>Gnathifera</taxon>
        <taxon>Rotifera</taxon>
        <taxon>Eurotatoria</taxon>
        <taxon>Bdelloidea</taxon>
        <taxon>Philodinida</taxon>
        <taxon>Philodinidae</taxon>
        <taxon>Rotaria</taxon>
    </lineage>
</organism>
<proteinExistence type="predicted"/>
<evidence type="ECO:0000313" key="3">
    <source>
        <dbReference type="EMBL" id="CAF4592669.1"/>
    </source>
</evidence>
<dbReference type="Proteomes" id="UP000663838">
    <property type="component" value="Unassembled WGS sequence"/>
</dbReference>
<dbReference type="EMBL" id="CAJOBS010000510">
    <property type="protein sequence ID" value="CAF4592669.1"/>
    <property type="molecule type" value="Genomic_DNA"/>
</dbReference>
<gene>
    <name evidence="2" type="ORF">KIK155_LOCUS30386</name>
    <name evidence="3" type="ORF">TOA249_LOCUS10050</name>
</gene>
<name>A0A818Z4H2_9BILA</name>
<evidence type="ECO:0000313" key="4">
    <source>
        <dbReference type="Proteomes" id="UP000663865"/>
    </source>
</evidence>
<dbReference type="EMBL" id="CAJNYV010005595">
    <property type="protein sequence ID" value="CAF3763193.1"/>
    <property type="molecule type" value="Genomic_DNA"/>
</dbReference>
<reference evidence="2" key="1">
    <citation type="submission" date="2021-02" db="EMBL/GenBank/DDBJ databases">
        <authorList>
            <person name="Nowell W R."/>
        </authorList>
    </citation>
    <scope>NUCLEOTIDE SEQUENCE</scope>
</reference>
<comment type="caution">
    <text evidence="2">The sequence shown here is derived from an EMBL/GenBank/DDBJ whole genome shotgun (WGS) entry which is preliminary data.</text>
</comment>
<feature type="region of interest" description="Disordered" evidence="1">
    <location>
        <begin position="53"/>
        <end position="81"/>
    </location>
</feature>